<keyword evidence="2" id="KW-0732">Signal</keyword>
<dbReference type="EMBL" id="LMTZ01000024">
    <property type="protein sequence ID" value="KST69394.1"/>
    <property type="molecule type" value="Genomic_DNA"/>
</dbReference>
<comment type="caution">
    <text evidence="4">The sequence shown here is derived from an EMBL/GenBank/DDBJ whole genome shotgun (WGS) entry which is preliminary data.</text>
</comment>
<evidence type="ECO:0000313" key="5">
    <source>
        <dbReference type="Proteomes" id="UP000053372"/>
    </source>
</evidence>
<organism evidence="4 5">
    <name type="scientific">Mastigocoleus testarum BC008</name>
    <dbReference type="NCBI Taxonomy" id="371196"/>
    <lineage>
        <taxon>Bacteria</taxon>
        <taxon>Bacillati</taxon>
        <taxon>Cyanobacteriota</taxon>
        <taxon>Cyanophyceae</taxon>
        <taxon>Nostocales</taxon>
        <taxon>Hapalosiphonaceae</taxon>
        <taxon>Mastigocoleus</taxon>
    </lineage>
</organism>
<feature type="region of interest" description="Disordered" evidence="1">
    <location>
        <begin position="969"/>
        <end position="1004"/>
    </location>
</feature>
<feature type="chain" id="PRO_5006890221" description="Filamentous haemagglutinin FhaB/tRNA nuclease CdiA-like TPS domain-containing protein" evidence="2">
    <location>
        <begin position="25"/>
        <end position="1093"/>
    </location>
</feature>
<feature type="signal peptide" evidence="2">
    <location>
        <begin position="1"/>
        <end position="24"/>
    </location>
</feature>
<proteinExistence type="predicted"/>
<evidence type="ECO:0000259" key="3">
    <source>
        <dbReference type="SMART" id="SM00912"/>
    </source>
</evidence>
<evidence type="ECO:0000313" key="4">
    <source>
        <dbReference type="EMBL" id="KST69394.1"/>
    </source>
</evidence>
<feature type="compositionally biased region" description="Polar residues" evidence="1">
    <location>
        <begin position="1056"/>
        <end position="1066"/>
    </location>
</feature>
<dbReference type="Pfam" id="PF05860">
    <property type="entry name" value="TPS"/>
    <property type="match status" value="1"/>
</dbReference>
<evidence type="ECO:0000256" key="1">
    <source>
        <dbReference type="SAM" id="MobiDB-lite"/>
    </source>
</evidence>
<gene>
    <name evidence="4" type="ORF">BC008_35310</name>
</gene>
<dbReference type="InterPro" id="IPR012334">
    <property type="entry name" value="Pectin_lyas_fold"/>
</dbReference>
<reference evidence="4 5" key="1">
    <citation type="journal article" date="2015" name="Genome Announc.">
        <title>Draft Genome of the Euendolithic (true boring) Cyanobacterium Mastigocoleus testarum strain BC008.</title>
        <authorList>
            <person name="Guida B.S."/>
            <person name="Garcia-Pichel F."/>
        </authorList>
    </citation>
    <scope>NUCLEOTIDE SEQUENCE [LARGE SCALE GENOMIC DNA]</scope>
    <source>
        <strain evidence="4 5">BC008</strain>
    </source>
</reference>
<dbReference type="Gene3D" id="2.160.20.10">
    <property type="entry name" value="Single-stranded right-handed beta-helix, Pectin lyase-like"/>
    <property type="match status" value="1"/>
</dbReference>
<dbReference type="InterPro" id="IPR011050">
    <property type="entry name" value="Pectin_lyase_fold/virulence"/>
</dbReference>
<dbReference type="RefSeq" id="WP_027844874.1">
    <property type="nucleotide sequence ID" value="NZ_LMTZ01000024.1"/>
</dbReference>
<evidence type="ECO:0000256" key="2">
    <source>
        <dbReference type="SAM" id="SignalP"/>
    </source>
</evidence>
<sequence>MKSIFKILSISTFAAILITPKVQAQITVEPNSTNTVVNQNGDTFTIKGGTQVDKNVFHSLQKFGLNENQIADFVTNPGTKNVLGRITGGDASVINGLIKVTGSNANLYLMNPAGIIFGSGARLDVPGSFTATTANGIGFGDNWFNATGANNYADLLGEPSSFAFTMSEPGTIFNAGNLAVGKGKTLNLLGGIVINTGTLSSQGGKIAIAAIPDKKLVKISQEGNLLSLGLPTSTANNLNPVNFNPSSLPQLLTGGNFNSATGVTVENGIVKLTGSGVEIPNDAGTTVVSNKLDAAGEVGGEVNVLGEKVGVVSANINASGKNRGGTVLMGGDYKGEGTVPNAQRTFISQDSVVKADAEDTGNGGKVIAWADKTTSFYGEISARGGKDAGDGGFVEVSGKENLAFDGFVDVGADFGKGGELLLDPKTVEIVSSGDDDNELDDQEILKNESLGSTFKISADKVEDALETGDVKIEATNNIDVKSSINPFLNINFTDENTFDLTLDAPSININNSINVAGGLNLKAINDLKIEDSQLKVGEDITLESEKRVELTETGADSFIIQAKGNITIAGKEGIKITAFSNPNSILQSGGDFSLISDNDIIGNARISSGGNFSAGPGKFSQSNELNLNGVISSNGDVSFDDYTGSSLKVEAKGSIRGGNINITDAGTFPQTGGDPDVNILNAVPALILRAGVTELANSSSPAANLGDTSFQSTVNPSSQGGIKVKNIDTDIGTDTDTNKTQSSVILSAKGDIVTGSIKARGPSGSDIIIVADSVNIVSSTGKVIVDHIQVSSNDNAFLGDVNIDSFGVFQARGSENLITGTSFGGSTNLSNFKASIAAPGKISIKHGGESFKAALGLEKDSNGKLIFRVLGGPNDERQVVVVGRDQGGPTVQGGSTANLVFADNGASTTTADIPGLTIRNATFDLDNLSENTSYTVGGMFIQASTDAGLYGSFRDTELSNSSDISVVAIPKPNIKSPGGSSGNGTSNGQQSSDSSSGKKTLNGQPSLNEQVVQNQLNQEQKNDVCPPKSSTVALNRGENTSKESSTNNSQSSTSNPCGTADNNKKNNILTVIPDRRLDSDSALPTSLLRLGEK</sequence>
<dbReference type="OrthoDB" id="433405at2"/>
<dbReference type="NCBIfam" id="TIGR01901">
    <property type="entry name" value="adhes_NPXG"/>
    <property type="match status" value="1"/>
</dbReference>
<feature type="domain" description="Filamentous haemagglutinin FhaB/tRNA nuclease CdiA-like TPS" evidence="3">
    <location>
        <begin position="30"/>
        <end position="140"/>
    </location>
</feature>
<dbReference type="SUPFAM" id="SSF51126">
    <property type="entry name" value="Pectin lyase-like"/>
    <property type="match status" value="1"/>
</dbReference>
<keyword evidence="5" id="KW-1185">Reference proteome</keyword>
<protein>
    <recommendedName>
        <fullName evidence="3">Filamentous haemagglutinin FhaB/tRNA nuclease CdiA-like TPS domain-containing protein</fullName>
    </recommendedName>
</protein>
<dbReference type="SMART" id="SM00912">
    <property type="entry name" value="Haemagg_act"/>
    <property type="match status" value="1"/>
</dbReference>
<dbReference type="Proteomes" id="UP000053372">
    <property type="component" value="Unassembled WGS sequence"/>
</dbReference>
<feature type="compositionally biased region" description="Low complexity" evidence="1">
    <location>
        <begin position="1042"/>
        <end position="1055"/>
    </location>
</feature>
<accession>A0A0V7ZY70</accession>
<feature type="region of interest" description="Disordered" evidence="1">
    <location>
        <begin position="1016"/>
        <end position="1066"/>
    </location>
</feature>
<feature type="compositionally biased region" description="Low complexity" evidence="1">
    <location>
        <begin position="983"/>
        <end position="997"/>
    </location>
</feature>
<dbReference type="AlphaFoldDB" id="A0A0V7ZY70"/>
<dbReference type="InterPro" id="IPR008638">
    <property type="entry name" value="FhaB/CdiA-like_TPS"/>
</dbReference>
<name>A0A0V7ZY70_9CYAN</name>